<evidence type="ECO:0000256" key="2">
    <source>
        <dbReference type="ARBA" id="ARBA00022679"/>
    </source>
</evidence>
<keyword evidence="2 4" id="KW-0808">Transferase</keyword>
<reference evidence="4 5" key="1">
    <citation type="submission" date="2016-10" db="EMBL/GenBank/DDBJ databases">
        <authorList>
            <person name="de Groot N.N."/>
        </authorList>
    </citation>
    <scope>NUCLEOTIDE SEQUENCE [LARGE SCALE GENOMIC DNA]</scope>
    <source>
        <strain evidence="4 5">DSM 2179</strain>
    </source>
</reference>
<dbReference type="InterPro" id="IPR001173">
    <property type="entry name" value="Glyco_trans_2-like"/>
</dbReference>
<keyword evidence="1" id="KW-0328">Glycosyltransferase</keyword>
<dbReference type="Pfam" id="PF00535">
    <property type="entry name" value="Glycos_transf_2"/>
    <property type="match status" value="1"/>
</dbReference>
<feature type="domain" description="Glycosyltransferase 2-like" evidence="3">
    <location>
        <begin position="4"/>
        <end position="125"/>
    </location>
</feature>
<dbReference type="CDD" id="cd00761">
    <property type="entry name" value="Glyco_tranf_GTA_type"/>
    <property type="match status" value="1"/>
</dbReference>
<evidence type="ECO:0000256" key="1">
    <source>
        <dbReference type="ARBA" id="ARBA00022676"/>
    </source>
</evidence>
<dbReference type="InterPro" id="IPR029044">
    <property type="entry name" value="Nucleotide-diphossugar_trans"/>
</dbReference>
<sequence length="346" mass="40452">MMLSIIVLVYNEGELLRRCIDSLLHQSKKCEYEILLIDDGSQDCSRDLCDEYAQNHSEVYVYHKKNGGCVHSRKFGIARAQGEYITFVDGDDFVETDYIAAILMAIEHQADYYILNNKRNFFMHDGFYIEKNFMGNGYIDLEQAYYWILNSMAGAVWDKVYVKSVLNEQNIIFDKFITYGEDVYINLQYLQGVKSVYVQDTAAYIHILNSPTSVCENDVPIKRLDEIKVLYDVGIDFMIKSGFQQFEDKFKFAIIGNYIKTIGLMMAQGMPEKAVRKYWLDGPFSRVLQDVSPQSVKEKIFFLILKKKNFLAAKWISKILHSSWYYLYKDSCYEKKDKKLKSRLRA</sequence>
<dbReference type="PANTHER" id="PTHR22916:SF51">
    <property type="entry name" value="GLYCOSYLTRANSFERASE EPSH-RELATED"/>
    <property type="match status" value="1"/>
</dbReference>
<evidence type="ECO:0000313" key="5">
    <source>
        <dbReference type="Proteomes" id="UP000199662"/>
    </source>
</evidence>
<dbReference type="STRING" id="84035.SAMN05660742_101211"/>
<accession>A0A1H6U806</accession>
<dbReference type="GO" id="GO:0016757">
    <property type="term" value="F:glycosyltransferase activity"/>
    <property type="evidence" value="ECO:0007669"/>
    <property type="project" value="UniProtKB-KW"/>
</dbReference>
<dbReference type="Gene3D" id="3.90.550.10">
    <property type="entry name" value="Spore Coat Polysaccharide Biosynthesis Protein SpsA, Chain A"/>
    <property type="match status" value="1"/>
</dbReference>
<dbReference type="Proteomes" id="UP000199662">
    <property type="component" value="Unassembled WGS sequence"/>
</dbReference>
<proteinExistence type="predicted"/>
<dbReference type="RefSeq" id="WP_091828429.1">
    <property type="nucleotide sequence ID" value="NZ_FNZK01000001.1"/>
</dbReference>
<evidence type="ECO:0000259" key="3">
    <source>
        <dbReference type="Pfam" id="PF00535"/>
    </source>
</evidence>
<dbReference type="SUPFAM" id="SSF53448">
    <property type="entry name" value="Nucleotide-diphospho-sugar transferases"/>
    <property type="match status" value="1"/>
</dbReference>
<dbReference type="AlphaFoldDB" id="A0A1H6U806"/>
<organism evidence="4 5">
    <name type="scientific">Propionispira arboris</name>
    <dbReference type="NCBI Taxonomy" id="84035"/>
    <lineage>
        <taxon>Bacteria</taxon>
        <taxon>Bacillati</taxon>
        <taxon>Bacillota</taxon>
        <taxon>Negativicutes</taxon>
        <taxon>Selenomonadales</taxon>
        <taxon>Selenomonadaceae</taxon>
        <taxon>Propionispira</taxon>
    </lineage>
</organism>
<name>A0A1H6U806_9FIRM</name>
<gene>
    <name evidence="4" type="ORF">SAMN05660742_101211</name>
</gene>
<keyword evidence="5" id="KW-1185">Reference proteome</keyword>
<protein>
    <submittedName>
        <fullName evidence="4">Glycosyl transferase family 2</fullName>
    </submittedName>
</protein>
<dbReference type="EMBL" id="FNZK01000001">
    <property type="protein sequence ID" value="SEI84415.1"/>
    <property type="molecule type" value="Genomic_DNA"/>
</dbReference>
<dbReference type="PANTHER" id="PTHR22916">
    <property type="entry name" value="GLYCOSYLTRANSFERASE"/>
    <property type="match status" value="1"/>
</dbReference>
<evidence type="ECO:0000313" key="4">
    <source>
        <dbReference type="EMBL" id="SEI84415.1"/>
    </source>
</evidence>